<evidence type="ECO:0000313" key="2">
    <source>
        <dbReference type="Proteomes" id="UP001218188"/>
    </source>
</evidence>
<accession>A0AAD6SKS8</accession>
<comment type="caution">
    <text evidence="1">The sequence shown here is derived from an EMBL/GenBank/DDBJ whole genome shotgun (WGS) entry which is preliminary data.</text>
</comment>
<keyword evidence="2" id="KW-1185">Reference proteome</keyword>
<reference evidence="1" key="1">
    <citation type="submission" date="2023-03" db="EMBL/GenBank/DDBJ databases">
        <title>Massive genome expansion in bonnet fungi (Mycena s.s.) driven by repeated elements and novel gene families across ecological guilds.</title>
        <authorList>
            <consortium name="Lawrence Berkeley National Laboratory"/>
            <person name="Harder C.B."/>
            <person name="Miyauchi S."/>
            <person name="Viragh M."/>
            <person name="Kuo A."/>
            <person name="Thoen E."/>
            <person name="Andreopoulos B."/>
            <person name="Lu D."/>
            <person name="Skrede I."/>
            <person name="Drula E."/>
            <person name="Henrissat B."/>
            <person name="Morin E."/>
            <person name="Kohler A."/>
            <person name="Barry K."/>
            <person name="LaButti K."/>
            <person name="Morin E."/>
            <person name="Salamov A."/>
            <person name="Lipzen A."/>
            <person name="Mereny Z."/>
            <person name="Hegedus B."/>
            <person name="Baldrian P."/>
            <person name="Stursova M."/>
            <person name="Weitz H."/>
            <person name="Taylor A."/>
            <person name="Grigoriev I.V."/>
            <person name="Nagy L.G."/>
            <person name="Martin F."/>
            <person name="Kauserud H."/>
        </authorList>
    </citation>
    <scope>NUCLEOTIDE SEQUENCE</scope>
    <source>
        <strain evidence="1">CBHHK200</strain>
    </source>
</reference>
<name>A0AAD6SKS8_9AGAR</name>
<dbReference type="Proteomes" id="UP001218188">
    <property type="component" value="Unassembled WGS sequence"/>
</dbReference>
<sequence length="80" mass="9252">MIFLAYTALFNCSQLSSTTGTSGPRVSESTLTIYQHIPHTRLGIGEERQFLSVSIVDPWRCTYRILKNVTKRMWMWVRVA</sequence>
<proteinExistence type="predicted"/>
<dbReference type="AlphaFoldDB" id="A0AAD6SKS8"/>
<organism evidence="1 2">
    <name type="scientific">Mycena alexandri</name>
    <dbReference type="NCBI Taxonomy" id="1745969"/>
    <lineage>
        <taxon>Eukaryota</taxon>
        <taxon>Fungi</taxon>
        <taxon>Dikarya</taxon>
        <taxon>Basidiomycota</taxon>
        <taxon>Agaricomycotina</taxon>
        <taxon>Agaricomycetes</taxon>
        <taxon>Agaricomycetidae</taxon>
        <taxon>Agaricales</taxon>
        <taxon>Marasmiineae</taxon>
        <taxon>Mycenaceae</taxon>
        <taxon>Mycena</taxon>
    </lineage>
</organism>
<protein>
    <submittedName>
        <fullName evidence="1">Uncharacterized protein</fullName>
    </submittedName>
</protein>
<evidence type="ECO:0000313" key="1">
    <source>
        <dbReference type="EMBL" id="KAJ7029458.1"/>
    </source>
</evidence>
<dbReference type="EMBL" id="JARJCM010000101">
    <property type="protein sequence ID" value="KAJ7029458.1"/>
    <property type="molecule type" value="Genomic_DNA"/>
</dbReference>
<gene>
    <name evidence="1" type="ORF">C8F04DRAFT_1116460</name>
</gene>